<dbReference type="EMBL" id="PGXC01000016">
    <property type="protein sequence ID" value="PKK89485.1"/>
    <property type="molecule type" value="Genomic_DNA"/>
</dbReference>
<sequence length="652" mass="71319">MRSTAMAYGKVFQNSFSRKTADLSLTAPTGIRTISWSLRPALKLVPLLFLSALLAVFGILSPVHSFKAGQRNEPSSHDVITRATIDMFISRYSGMLDFSAQMGGKKVSQWITEGVLDAEGLDETDAQDQETGTYLNHFHVPDVTRSSNGENGLKSGVDALEWVFGDNQSNRFRWKEAVHDYRLEGNRHQGFYALGHCLHVLQDMAAPPNVRQDSYGIDSPFDAYSATKGSVPVPPDVTLPPTGDPRELMEILSGFTNAGFFSTNTTRRSLDWSFPHPHPLREEIEISGDRRYRTLKARDLAGREYRLARVSILRSHTGSTDLSNPSVPHVLSADVMEDYYNILSVEAVRYGCVLIRDFINYATVVLEQVGAGDITTSTITLRWQKNIDPDFLSYSVFRSVDGVAYTLRTTITDQNTVSWTDSMLPGNSIFRYRVNVKFRSDNVQGVSNIVSARTGTAGDSGPPSPTMVSALDDITLEIQFNEPVARDGAENTDNYFITGGTFPVTPLHGSLGDDGRTLTLTTTSMHEGDAYLIRIQGIMDLSGNVMTVSSTLQFTGVDPPKVMSAQALSSEAIEVLFSEAITTASAQSVGNYVIYPYIGVEGATLETGGGRVRLKSSRQSPGIRYTLTVENITDLNGHVIGTGNSASFQGGF</sequence>
<protein>
    <recommendedName>
        <fullName evidence="5">SbsA Ig-like domain-containing protein</fullName>
    </recommendedName>
</protein>
<proteinExistence type="predicted"/>
<feature type="transmembrane region" description="Helical" evidence="2">
    <location>
        <begin position="41"/>
        <end position="60"/>
    </location>
</feature>
<accession>A0A2N1PMC9</accession>
<keyword evidence="1" id="KW-0732">Signal</keyword>
<reference evidence="3 4" key="1">
    <citation type="journal article" date="2017" name="ISME J.">
        <title>Potential for microbial H2 and metal transformations associated with novel bacteria and archaea in deep terrestrial subsurface sediments.</title>
        <authorList>
            <person name="Hernsdorf A.W."/>
            <person name="Amano Y."/>
            <person name="Miyakawa K."/>
            <person name="Ise K."/>
            <person name="Suzuki Y."/>
            <person name="Anantharaman K."/>
            <person name="Probst A."/>
            <person name="Burstein D."/>
            <person name="Thomas B.C."/>
            <person name="Banfield J.F."/>
        </authorList>
    </citation>
    <scope>NUCLEOTIDE SEQUENCE [LARGE SCALE GENOMIC DNA]</scope>
    <source>
        <strain evidence="3">HGW-Wallbacteria-1</strain>
    </source>
</reference>
<evidence type="ECO:0008006" key="5">
    <source>
        <dbReference type="Google" id="ProtNLM"/>
    </source>
</evidence>
<dbReference type="Proteomes" id="UP000233256">
    <property type="component" value="Unassembled WGS sequence"/>
</dbReference>
<dbReference type="GO" id="GO:0016788">
    <property type="term" value="F:hydrolase activity, acting on ester bonds"/>
    <property type="evidence" value="ECO:0007669"/>
    <property type="project" value="InterPro"/>
</dbReference>
<dbReference type="SUPFAM" id="SSF48537">
    <property type="entry name" value="Phospholipase C/P1 nuclease"/>
    <property type="match status" value="1"/>
</dbReference>
<dbReference type="Gene3D" id="1.10.575.10">
    <property type="entry name" value="P1 Nuclease"/>
    <property type="match status" value="1"/>
</dbReference>
<gene>
    <name evidence="3" type="ORF">CVV64_13800</name>
</gene>
<dbReference type="AlphaFoldDB" id="A0A2N1PMC9"/>
<dbReference type="InterPro" id="IPR013783">
    <property type="entry name" value="Ig-like_fold"/>
</dbReference>
<dbReference type="SUPFAM" id="SSF49265">
    <property type="entry name" value="Fibronectin type III"/>
    <property type="match status" value="1"/>
</dbReference>
<dbReference type="Gene3D" id="2.60.40.1220">
    <property type="match status" value="2"/>
</dbReference>
<dbReference type="InterPro" id="IPR008947">
    <property type="entry name" value="PLipase_C/P1_nuclease_dom_sf"/>
</dbReference>
<evidence type="ECO:0000256" key="1">
    <source>
        <dbReference type="ARBA" id="ARBA00022729"/>
    </source>
</evidence>
<evidence type="ECO:0000313" key="4">
    <source>
        <dbReference type="Proteomes" id="UP000233256"/>
    </source>
</evidence>
<keyword evidence="2" id="KW-1133">Transmembrane helix</keyword>
<dbReference type="InterPro" id="IPR014755">
    <property type="entry name" value="Cu-Rt/internalin_Ig-like"/>
</dbReference>
<dbReference type="Gene3D" id="2.60.40.10">
    <property type="entry name" value="Immunoglobulins"/>
    <property type="match status" value="1"/>
</dbReference>
<organism evidence="3 4">
    <name type="scientific">Candidatus Wallbacteria bacterium HGW-Wallbacteria-1</name>
    <dbReference type="NCBI Taxonomy" id="2013854"/>
    <lineage>
        <taxon>Bacteria</taxon>
        <taxon>Candidatus Walliibacteriota</taxon>
    </lineage>
</organism>
<keyword evidence="2" id="KW-0472">Membrane</keyword>
<name>A0A2N1PMC9_9BACT</name>
<evidence type="ECO:0000313" key="3">
    <source>
        <dbReference type="EMBL" id="PKK89485.1"/>
    </source>
</evidence>
<keyword evidence="2" id="KW-0812">Transmembrane</keyword>
<comment type="caution">
    <text evidence="3">The sequence shown here is derived from an EMBL/GenBank/DDBJ whole genome shotgun (WGS) entry which is preliminary data.</text>
</comment>
<dbReference type="InterPro" id="IPR036116">
    <property type="entry name" value="FN3_sf"/>
</dbReference>
<evidence type="ECO:0000256" key="2">
    <source>
        <dbReference type="SAM" id="Phobius"/>
    </source>
</evidence>